<name>A0A1B2LZ73_9GAMM</name>
<dbReference type="AlphaFoldDB" id="A0A1B2LZ73"/>
<dbReference type="KEGG" id="ala:BFG52_07560"/>
<organism evidence="1 2">
    <name type="scientific">Acinetobacter larvae</name>
    <dbReference type="NCBI Taxonomy" id="1789224"/>
    <lineage>
        <taxon>Bacteria</taxon>
        <taxon>Pseudomonadati</taxon>
        <taxon>Pseudomonadota</taxon>
        <taxon>Gammaproteobacteria</taxon>
        <taxon>Moraxellales</taxon>
        <taxon>Moraxellaceae</taxon>
        <taxon>Acinetobacter</taxon>
    </lineage>
</organism>
<dbReference type="RefSeq" id="WP_067554223.1">
    <property type="nucleotide sequence ID" value="NZ_CP016895.1"/>
</dbReference>
<evidence type="ECO:0000313" key="1">
    <source>
        <dbReference type="EMBL" id="AOA58221.1"/>
    </source>
</evidence>
<sequence>MGIKEVPSPEYSHIAADLLGAYHMISRSRRYEQGIPLSISIADIESYIDMYDCPIELHIFVEAIFMLDDLFIEKACEKK</sequence>
<accession>A0A1B2LZ73</accession>
<proteinExistence type="predicted"/>
<evidence type="ECO:0008006" key="3">
    <source>
        <dbReference type="Google" id="ProtNLM"/>
    </source>
</evidence>
<evidence type="ECO:0000313" key="2">
    <source>
        <dbReference type="Proteomes" id="UP000093391"/>
    </source>
</evidence>
<dbReference type="STRING" id="1789224.BFG52_07560"/>
<gene>
    <name evidence="1" type="ORF">BFG52_07560</name>
</gene>
<reference evidence="1 2" key="1">
    <citation type="submission" date="2016-08" db="EMBL/GenBank/DDBJ databases">
        <authorList>
            <person name="Seilhamer J.J."/>
        </authorList>
    </citation>
    <scope>NUCLEOTIDE SEQUENCE [LARGE SCALE GENOMIC DNA]</scope>
    <source>
        <strain evidence="1 2">BRTC-1</strain>
    </source>
</reference>
<dbReference type="EMBL" id="CP016895">
    <property type="protein sequence ID" value="AOA58221.1"/>
    <property type="molecule type" value="Genomic_DNA"/>
</dbReference>
<dbReference type="OrthoDB" id="6703580at2"/>
<protein>
    <recommendedName>
        <fullName evidence="3">HD-GYP domain-containing protein</fullName>
    </recommendedName>
</protein>
<dbReference type="Proteomes" id="UP000093391">
    <property type="component" value="Chromosome"/>
</dbReference>
<keyword evidence="2" id="KW-1185">Reference proteome</keyword>